<dbReference type="AlphaFoldDB" id="A0A5B9W7L2"/>
<gene>
    <name evidence="1" type="ORF">OJF2_51270</name>
</gene>
<dbReference type="KEGG" id="agv:OJF2_51270"/>
<protein>
    <submittedName>
        <fullName evidence="1">Uncharacterized protein</fullName>
    </submittedName>
</protein>
<accession>A0A5B9W7L2</accession>
<keyword evidence="2" id="KW-1185">Reference proteome</keyword>
<evidence type="ECO:0000313" key="2">
    <source>
        <dbReference type="Proteomes" id="UP000324233"/>
    </source>
</evidence>
<reference evidence="1 2" key="1">
    <citation type="submission" date="2019-08" db="EMBL/GenBank/DDBJ databases">
        <title>Deep-cultivation of Planctomycetes and their phenomic and genomic characterization uncovers novel biology.</title>
        <authorList>
            <person name="Wiegand S."/>
            <person name="Jogler M."/>
            <person name="Boedeker C."/>
            <person name="Pinto D."/>
            <person name="Vollmers J."/>
            <person name="Rivas-Marin E."/>
            <person name="Kohn T."/>
            <person name="Peeters S.H."/>
            <person name="Heuer A."/>
            <person name="Rast P."/>
            <person name="Oberbeckmann S."/>
            <person name="Bunk B."/>
            <person name="Jeske O."/>
            <person name="Meyerdierks A."/>
            <person name="Storesund J.E."/>
            <person name="Kallscheuer N."/>
            <person name="Luecker S."/>
            <person name="Lage O.M."/>
            <person name="Pohl T."/>
            <person name="Merkel B.J."/>
            <person name="Hornburger P."/>
            <person name="Mueller R.-W."/>
            <person name="Bruemmer F."/>
            <person name="Labrenz M."/>
            <person name="Spormann A.M."/>
            <person name="Op den Camp H."/>
            <person name="Overmann J."/>
            <person name="Amann R."/>
            <person name="Jetten M.S.M."/>
            <person name="Mascher T."/>
            <person name="Medema M.H."/>
            <person name="Devos D.P."/>
            <person name="Kaster A.-K."/>
            <person name="Ovreas L."/>
            <person name="Rohde M."/>
            <person name="Galperin M.Y."/>
            <person name="Jogler C."/>
        </authorList>
    </citation>
    <scope>NUCLEOTIDE SEQUENCE [LARGE SCALE GENOMIC DNA]</scope>
    <source>
        <strain evidence="1 2">OJF2</strain>
    </source>
</reference>
<sequence length="179" mass="19318">MATLMEKLEALKYRGAKQGSHMESGNGMVDACIAIVRQHEAEQPQEAVERVARAISAWRWDQKTDEPWERLKPSVQQAYRDQARAALDAMGAGTGSAPDAQGVSDDPLGNLGTIPLGGNPAAPASEAFSRVEEALRFFKGNLLHDGDDENPYSSPTKELLEDGYELAMEALAALPALKP</sequence>
<organism evidence="1 2">
    <name type="scientific">Aquisphaera giovannonii</name>
    <dbReference type="NCBI Taxonomy" id="406548"/>
    <lineage>
        <taxon>Bacteria</taxon>
        <taxon>Pseudomonadati</taxon>
        <taxon>Planctomycetota</taxon>
        <taxon>Planctomycetia</taxon>
        <taxon>Isosphaerales</taxon>
        <taxon>Isosphaeraceae</taxon>
        <taxon>Aquisphaera</taxon>
    </lineage>
</organism>
<dbReference type="EMBL" id="CP042997">
    <property type="protein sequence ID" value="QEH36543.1"/>
    <property type="molecule type" value="Genomic_DNA"/>
</dbReference>
<name>A0A5B9W7L2_9BACT</name>
<evidence type="ECO:0000313" key="1">
    <source>
        <dbReference type="EMBL" id="QEH36543.1"/>
    </source>
</evidence>
<proteinExistence type="predicted"/>
<dbReference type="Proteomes" id="UP000324233">
    <property type="component" value="Chromosome"/>
</dbReference>